<evidence type="ECO:0000313" key="1">
    <source>
        <dbReference type="EMBL" id="KAJ8648551.1"/>
    </source>
</evidence>
<sequence>MQAEGEEAASKYVRVYSFNLDAEQGKVTVTGNVDPNTHKKASEKRQTCKAMALIGRESSAQQSSSKPCKLTMEKVPNMGNLKRVEKIKRARNNSSNSNNCYKRLKG</sequence>
<keyword evidence="2" id="KW-1185">Reference proteome</keyword>
<proteinExistence type="predicted"/>
<reference evidence="1 2" key="1">
    <citation type="journal article" date="2022" name="Hortic Res">
        <title>A haplotype resolved chromosomal level avocado genome allows analysis of novel avocado genes.</title>
        <authorList>
            <person name="Nath O."/>
            <person name="Fletcher S.J."/>
            <person name="Hayward A."/>
            <person name="Shaw L.M."/>
            <person name="Masouleh A.K."/>
            <person name="Furtado A."/>
            <person name="Henry R.J."/>
            <person name="Mitter N."/>
        </authorList>
    </citation>
    <scope>NUCLEOTIDE SEQUENCE [LARGE SCALE GENOMIC DNA]</scope>
    <source>
        <strain evidence="2">cv. Hass</strain>
    </source>
</reference>
<name>A0ACC2MS42_PERAE</name>
<dbReference type="EMBL" id="CM056809">
    <property type="protein sequence ID" value="KAJ8648551.1"/>
    <property type="molecule type" value="Genomic_DNA"/>
</dbReference>
<evidence type="ECO:0000313" key="2">
    <source>
        <dbReference type="Proteomes" id="UP001234297"/>
    </source>
</evidence>
<dbReference type="Proteomes" id="UP001234297">
    <property type="component" value="Chromosome 1"/>
</dbReference>
<protein>
    <submittedName>
        <fullName evidence="1">Uncharacterized protein</fullName>
    </submittedName>
</protein>
<gene>
    <name evidence="1" type="ORF">MRB53_001574</name>
</gene>
<organism evidence="1 2">
    <name type="scientific">Persea americana</name>
    <name type="common">Avocado</name>
    <dbReference type="NCBI Taxonomy" id="3435"/>
    <lineage>
        <taxon>Eukaryota</taxon>
        <taxon>Viridiplantae</taxon>
        <taxon>Streptophyta</taxon>
        <taxon>Embryophyta</taxon>
        <taxon>Tracheophyta</taxon>
        <taxon>Spermatophyta</taxon>
        <taxon>Magnoliopsida</taxon>
        <taxon>Magnoliidae</taxon>
        <taxon>Laurales</taxon>
        <taxon>Lauraceae</taxon>
        <taxon>Persea</taxon>
    </lineage>
</organism>
<accession>A0ACC2MS42</accession>
<comment type="caution">
    <text evidence="1">The sequence shown here is derived from an EMBL/GenBank/DDBJ whole genome shotgun (WGS) entry which is preliminary data.</text>
</comment>